<name>A0AA39WI92_9PEZI</name>
<feature type="region of interest" description="Disordered" evidence="1">
    <location>
        <begin position="233"/>
        <end position="252"/>
    </location>
</feature>
<reference evidence="2" key="1">
    <citation type="submission" date="2023-06" db="EMBL/GenBank/DDBJ databases">
        <title>Genome-scale phylogeny and comparative genomics of the fungal order Sordariales.</title>
        <authorList>
            <consortium name="Lawrence Berkeley National Laboratory"/>
            <person name="Hensen N."/>
            <person name="Bonometti L."/>
            <person name="Westerberg I."/>
            <person name="Brannstrom I.O."/>
            <person name="Guillou S."/>
            <person name="Cros-Aarteil S."/>
            <person name="Calhoun S."/>
            <person name="Haridas S."/>
            <person name="Kuo A."/>
            <person name="Mondo S."/>
            <person name="Pangilinan J."/>
            <person name="Riley R."/>
            <person name="LaButti K."/>
            <person name="Andreopoulos B."/>
            <person name="Lipzen A."/>
            <person name="Chen C."/>
            <person name="Yanf M."/>
            <person name="Daum C."/>
            <person name="Ng V."/>
            <person name="Clum A."/>
            <person name="Steindorff A."/>
            <person name="Ohm R."/>
            <person name="Martin F."/>
            <person name="Silar P."/>
            <person name="Natvig D."/>
            <person name="Lalanne C."/>
            <person name="Gautier V."/>
            <person name="Ament-velasquez S.L."/>
            <person name="Kruys A."/>
            <person name="Hutchinson M.I."/>
            <person name="Powell A.J."/>
            <person name="Barry K."/>
            <person name="Miller A.N."/>
            <person name="Grigoriev I.V."/>
            <person name="Debuchy R."/>
            <person name="Gladieux P."/>
            <person name="Thoren M.H."/>
            <person name="Johannesson H."/>
        </authorList>
    </citation>
    <scope>NUCLEOTIDE SEQUENCE</scope>
    <source>
        <strain evidence="2">SMH3391-2</strain>
    </source>
</reference>
<proteinExistence type="predicted"/>
<feature type="compositionally biased region" description="Polar residues" evidence="1">
    <location>
        <begin position="238"/>
        <end position="252"/>
    </location>
</feature>
<protein>
    <submittedName>
        <fullName evidence="2">Uncharacterized protein</fullName>
    </submittedName>
</protein>
<accession>A0AA39WI92</accession>
<evidence type="ECO:0000256" key="1">
    <source>
        <dbReference type="SAM" id="MobiDB-lite"/>
    </source>
</evidence>
<gene>
    <name evidence="2" type="ORF">B0T17DRAFT_510429</name>
</gene>
<comment type="caution">
    <text evidence="2">The sequence shown here is derived from an EMBL/GenBank/DDBJ whole genome shotgun (WGS) entry which is preliminary data.</text>
</comment>
<dbReference type="EMBL" id="JAULSR010000006">
    <property type="protein sequence ID" value="KAK0615867.1"/>
    <property type="molecule type" value="Genomic_DNA"/>
</dbReference>
<keyword evidence="3" id="KW-1185">Reference proteome</keyword>
<dbReference type="Proteomes" id="UP001174934">
    <property type="component" value="Unassembled WGS sequence"/>
</dbReference>
<dbReference type="AlphaFoldDB" id="A0AA39WI92"/>
<sequence>MAASVDDSLILCRAFETKRFRAELLLLPRNGRYRPPKAAPPLFRTRARTPVPNSSARRGGGGGRAAPWFTSDRLHMRLQKQGGWCCWCWTWTGLAAYFPLLESPCFCERGSGEFERLSLDVRACATSPARPTTLHLRLQFAASSCRAPVAGLIADFQPDARTQHDDICGHLASTPLNPPIESLRLLLVWPAIWVTLARSQKASTLLCQVLLQAQGSLGRRSFMAKHGETWVENGLGPNINQPNSQSPSHLCS</sequence>
<evidence type="ECO:0000313" key="3">
    <source>
        <dbReference type="Proteomes" id="UP001174934"/>
    </source>
</evidence>
<evidence type="ECO:0000313" key="2">
    <source>
        <dbReference type="EMBL" id="KAK0615867.1"/>
    </source>
</evidence>
<organism evidence="2 3">
    <name type="scientific">Bombardia bombarda</name>
    <dbReference type="NCBI Taxonomy" id="252184"/>
    <lineage>
        <taxon>Eukaryota</taxon>
        <taxon>Fungi</taxon>
        <taxon>Dikarya</taxon>
        <taxon>Ascomycota</taxon>
        <taxon>Pezizomycotina</taxon>
        <taxon>Sordariomycetes</taxon>
        <taxon>Sordariomycetidae</taxon>
        <taxon>Sordariales</taxon>
        <taxon>Lasiosphaeriaceae</taxon>
        <taxon>Bombardia</taxon>
    </lineage>
</organism>
<feature type="region of interest" description="Disordered" evidence="1">
    <location>
        <begin position="38"/>
        <end position="65"/>
    </location>
</feature>